<dbReference type="Pfam" id="PF00092">
    <property type="entry name" value="VWA"/>
    <property type="match status" value="1"/>
</dbReference>
<evidence type="ECO:0000313" key="2">
    <source>
        <dbReference type="EMBL" id="KAH3801170.1"/>
    </source>
</evidence>
<name>A0A9D4J7B6_DREPO</name>
<dbReference type="SUPFAM" id="SSF53300">
    <property type="entry name" value="vWA-like"/>
    <property type="match status" value="1"/>
</dbReference>
<evidence type="ECO:0000259" key="1">
    <source>
        <dbReference type="PROSITE" id="PS50234"/>
    </source>
</evidence>
<dbReference type="PROSITE" id="PS50234">
    <property type="entry name" value="VWFA"/>
    <property type="match status" value="1"/>
</dbReference>
<dbReference type="AlphaFoldDB" id="A0A9D4J7B6"/>
<reference evidence="2" key="1">
    <citation type="journal article" date="2019" name="bioRxiv">
        <title>The Genome of the Zebra Mussel, Dreissena polymorpha: A Resource for Invasive Species Research.</title>
        <authorList>
            <person name="McCartney M.A."/>
            <person name="Auch B."/>
            <person name="Kono T."/>
            <person name="Mallez S."/>
            <person name="Zhang Y."/>
            <person name="Obille A."/>
            <person name="Becker A."/>
            <person name="Abrahante J.E."/>
            <person name="Garbe J."/>
            <person name="Badalamenti J.P."/>
            <person name="Herman A."/>
            <person name="Mangelson H."/>
            <person name="Liachko I."/>
            <person name="Sullivan S."/>
            <person name="Sone E.D."/>
            <person name="Koren S."/>
            <person name="Silverstein K.A.T."/>
            <person name="Beckman K.B."/>
            <person name="Gohl D.M."/>
        </authorList>
    </citation>
    <scope>NUCLEOTIDE SEQUENCE</scope>
    <source>
        <strain evidence="2">Duluth1</strain>
        <tissue evidence="2">Whole animal</tissue>
    </source>
</reference>
<dbReference type="InterPro" id="IPR002035">
    <property type="entry name" value="VWF_A"/>
</dbReference>
<dbReference type="Gene3D" id="3.40.50.410">
    <property type="entry name" value="von Willebrand factor, type A domain"/>
    <property type="match status" value="1"/>
</dbReference>
<proteinExistence type="predicted"/>
<protein>
    <recommendedName>
        <fullName evidence="1">VWFA domain-containing protein</fullName>
    </recommendedName>
</protein>
<dbReference type="EMBL" id="JAIWYP010000007">
    <property type="protein sequence ID" value="KAH3801170.1"/>
    <property type="molecule type" value="Genomic_DNA"/>
</dbReference>
<dbReference type="Proteomes" id="UP000828390">
    <property type="component" value="Unassembled WGS sequence"/>
</dbReference>
<keyword evidence="3" id="KW-1185">Reference proteome</keyword>
<sequence length="122" mass="13533">MYGGSTYITCLSNTKWRGEPIDCTDADVDSDSYGISIAFKTGVDVYFLMDVSKSIDERQFEGMKQCVTALLQNVGVNKTQNSTRVDVYLFAANVKGTFTPRDRLSASDCKMIASLEKKIIFS</sequence>
<dbReference type="InterPro" id="IPR036465">
    <property type="entry name" value="vWFA_dom_sf"/>
</dbReference>
<comment type="caution">
    <text evidence="2">The sequence shown here is derived from an EMBL/GenBank/DDBJ whole genome shotgun (WGS) entry which is preliminary data.</text>
</comment>
<reference evidence="2" key="2">
    <citation type="submission" date="2020-11" db="EMBL/GenBank/DDBJ databases">
        <authorList>
            <person name="McCartney M.A."/>
            <person name="Auch B."/>
            <person name="Kono T."/>
            <person name="Mallez S."/>
            <person name="Becker A."/>
            <person name="Gohl D.M."/>
            <person name="Silverstein K.A.T."/>
            <person name="Koren S."/>
            <person name="Bechman K.B."/>
            <person name="Herman A."/>
            <person name="Abrahante J.E."/>
            <person name="Garbe J."/>
        </authorList>
    </citation>
    <scope>NUCLEOTIDE SEQUENCE</scope>
    <source>
        <strain evidence="2">Duluth1</strain>
        <tissue evidence="2">Whole animal</tissue>
    </source>
</reference>
<evidence type="ECO:0000313" key="3">
    <source>
        <dbReference type="Proteomes" id="UP000828390"/>
    </source>
</evidence>
<gene>
    <name evidence="2" type="ORF">DPMN_154817</name>
</gene>
<feature type="domain" description="VWFA" evidence="1">
    <location>
        <begin position="44"/>
        <end position="122"/>
    </location>
</feature>
<organism evidence="2 3">
    <name type="scientific">Dreissena polymorpha</name>
    <name type="common">Zebra mussel</name>
    <name type="synonym">Mytilus polymorpha</name>
    <dbReference type="NCBI Taxonomy" id="45954"/>
    <lineage>
        <taxon>Eukaryota</taxon>
        <taxon>Metazoa</taxon>
        <taxon>Spiralia</taxon>
        <taxon>Lophotrochozoa</taxon>
        <taxon>Mollusca</taxon>
        <taxon>Bivalvia</taxon>
        <taxon>Autobranchia</taxon>
        <taxon>Heteroconchia</taxon>
        <taxon>Euheterodonta</taxon>
        <taxon>Imparidentia</taxon>
        <taxon>Neoheterodontei</taxon>
        <taxon>Myida</taxon>
        <taxon>Dreissenoidea</taxon>
        <taxon>Dreissenidae</taxon>
        <taxon>Dreissena</taxon>
    </lineage>
</organism>
<accession>A0A9D4J7B6</accession>